<evidence type="ECO:0000256" key="1">
    <source>
        <dbReference type="SAM" id="Phobius"/>
    </source>
</evidence>
<organism evidence="2 3">
    <name type="scientific">Acanthosepion pharaonis</name>
    <name type="common">Pharaoh cuttlefish</name>
    <name type="synonym">Sepia pharaonis</name>
    <dbReference type="NCBI Taxonomy" id="158019"/>
    <lineage>
        <taxon>Eukaryota</taxon>
        <taxon>Metazoa</taxon>
        <taxon>Spiralia</taxon>
        <taxon>Lophotrochozoa</taxon>
        <taxon>Mollusca</taxon>
        <taxon>Cephalopoda</taxon>
        <taxon>Coleoidea</taxon>
        <taxon>Decapodiformes</taxon>
        <taxon>Sepiida</taxon>
        <taxon>Sepiina</taxon>
        <taxon>Sepiidae</taxon>
        <taxon>Acanthosepion</taxon>
    </lineage>
</organism>
<evidence type="ECO:0000313" key="2">
    <source>
        <dbReference type="EMBL" id="CAE1324381.1"/>
    </source>
</evidence>
<sequence length="201" mass="22799">MPAFHLSLHYSFSFFSPLSLFPLHSFFSLLSFHLSLFPPLSLSTSLFSHLSFHHSLSPYLSLSTSLALFPHPCLFSFLSFHLDFVKVGTPNKAKYALSLSLSLSLLPSRSHFLSSPYLSLFTLTLLQIGTCSQILNLVPVSFPNCTFSLSLSLGTLRPLPSTLCLLSFHFYSYRLTLTRLLSLSIYIYIWLSTKGRHFYRK</sequence>
<dbReference type="AlphaFoldDB" id="A0A812EGR7"/>
<evidence type="ECO:0000313" key="3">
    <source>
        <dbReference type="Proteomes" id="UP000597762"/>
    </source>
</evidence>
<dbReference type="EMBL" id="CAHIKZ030005408">
    <property type="protein sequence ID" value="CAE1324381.1"/>
    <property type="molecule type" value="Genomic_DNA"/>
</dbReference>
<accession>A0A812EGR7</accession>
<proteinExistence type="predicted"/>
<keyword evidence="1" id="KW-0812">Transmembrane</keyword>
<keyword evidence="1" id="KW-1133">Transmembrane helix</keyword>
<keyword evidence="3" id="KW-1185">Reference proteome</keyword>
<protein>
    <submittedName>
        <fullName evidence="2">Uncharacterized protein</fullName>
    </submittedName>
</protein>
<keyword evidence="1" id="KW-0472">Membrane</keyword>
<comment type="caution">
    <text evidence="2">The sequence shown here is derived from an EMBL/GenBank/DDBJ whole genome shotgun (WGS) entry which is preliminary data.</text>
</comment>
<gene>
    <name evidence="2" type="ORF">SPHA_74184</name>
</gene>
<feature type="transmembrane region" description="Helical" evidence="1">
    <location>
        <begin position="171"/>
        <end position="191"/>
    </location>
</feature>
<dbReference type="Proteomes" id="UP000597762">
    <property type="component" value="Unassembled WGS sequence"/>
</dbReference>
<reference evidence="2" key="1">
    <citation type="submission" date="2021-01" db="EMBL/GenBank/DDBJ databases">
        <authorList>
            <person name="Li R."/>
            <person name="Bekaert M."/>
        </authorList>
    </citation>
    <scope>NUCLEOTIDE SEQUENCE</scope>
    <source>
        <strain evidence="2">Farmed</strain>
    </source>
</reference>
<name>A0A812EGR7_ACAPH</name>